<sequence>MSMLYNKSLFPSVFVNRVQFKHLIVQNNNKPESICDQIGEIKQPKSTVYSNSVIYPQLLQSFNIPNSSRIYSQCQNRSQPDHNILVTDVDYLTKYTTPKLKIKRNCYSGHNKFNQSLDQNIYVADQLGKQIQEVIFRTNKKMQKTLQK</sequence>
<organism evidence="1 2">
    <name type="scientific">Hexamita inflata</name>
    <dbReference type="NCBI Taxonomy" id="28002"/>
    <lineage>
        <taxon>Eukaryota</taxon>
        <taxon>Metamonada</taxon>
        <taxon>Diplomonadida</taxon>
        <taxon>Hexamitidae</taxon>
        <taxon>Hexamitinae</taxon>
        <taxon>Hexamita</taxon>
    </lineage>
</organism>
<name>A0ABP1HH20_9EUKA</name>
<keyword evidence="2" id="KW-1185">Reference proteome</keyword>
<evidence type="ECO:0000313" key="1">
    <source>
        <dbReference type="EMBL" id="CAL5994268.1"/>
    </source>
</evidence>
<proteinExistence type="predicted"/>
<gene>
    <name evidence="1" type="ORF">HINF_LOCUS13470</name>
</gene>
<protein>
    <submittedName>
        <fullName evidence="1">Hypothetical_protein</fullName>
    </submittedName>
</protein>
<accession>A0ABP1HH20</accession>
<comment type="caution">
    <text evidence="1">The sequence shown here is derived from an EMBL/GenBank/DDBJ whole genome shotgun (WGS) entry which is preliminary data.</text>
</comment>
<dbReference type="Proteomes" id="UP001642409">
    <property type="component" value="Unassembled WGS sequence"/>
</dbReference>
<evidence type="ECO:0000313" key="2">
    <source>
        <dbReference type="Proteomes" id="UP001642409"/>
    </source>
</evidence>
<dbReference type="EMBL" id="CAXDID020000031">
    <property type="protein sequence ID" value="CAL5994268.1"/>
    <property type="molecule type" value="Genomic_DNA"/>
</dbReference>
<reference evidence="1 2" key="1">
    <citation type="submission" date="2024-07" db="EMBL/GenBank/DDBJ databases">
        <authorList>
            <person name="Akdeniz Z."/>
        </authorList>
    </citation>
    <scope>NUCLEOTIDE SEQUENCE [LARGE SCALE GENOMIC DNA]</scope>
</reference>